<dbReference type="OrthoDB" id="4990393at2"/>
<dbReference type="Proteomes" id="UP000193244">
    <property type="component" value="Unassembled WGS sequence"/>
</dbReference>
<evidence type="ECO:0000313" key="4">
    <source>
        <dbReference type="Proteomes" id="UP000193244"/>
    </source>
</evidence>
<dbReference type="AlphaFoldDB" id="A0A1X7KVW9"/>
<dbReference type="EMBL" id="FXAY01000005">
    <property type="protein sequence ID" value="SMG45119.1"/>
    <property type="molecule type" value="Genomic_DNA"/>
</dbReference>
<feature type="domain" description="DUF306" evidence="2">
    <location>
        <begin position="49"/>
        <end position="124"/>
    </location>
</feature>
<sequence length="132" mass="13430">MTVLRRARVTATILLGVMVLSACTPGSSPGATNDAAPSPFVGGWAESAATGDTTITFDETGEFVGFDGCNTQNGSFVASGPGITLSITSATEVACSEDVWLEKVTSAHLDGDSLVMTDSSGAQLGRLLKTEP</sequence>
<feature type="signal peptide" evidence="1">
    <location>
        <begin position="1"/>
        <end position="22"/>
    </location>
</feature>
<dbReference type="Pfam" id="PF03724">
    <property type="entry name" value="META"/>
    <property type="match status" value="1"/>
</dbReference>
<dbReference type="STRING" id="150121.SAMN06296010_2960"/>
<dbReference type="Gene3D" id="2.40.128.270">
    <property type="match status" value="1"/>
</dbReference>
<accession>A0A1X7KVW9</accession>
<reference evidence="4" key="1">
    <citation type="submission" date="2017-04" db="EMBL/GenBank/DDBJ databases">
        <authorList>
            <person name="Varghese N."/>
            <person name="Submissions S."/>
        </authorList>
    </citation>
    <scope>NUCLEOTIDE SEQUENCE [LARGE SCALE GENOMIC DNA]</scope>
    <source>
        <strain evidence="4">VKM Ac-2510</strain>
    </source>
</reference>
<gene>
    <name evidence="3" type="ORF">SAMN06296010_2960</name>
</gene>
<evidence type="ECO:0000313" key="3">
    <source>
        <dbReference type="EMBL" id="SMG45119.1"/>
    </source>
</evidence>
<feature type="chain" id="PRO_5039266224" evidence="1">
    <location>
        <begin position="23"/>
        <end position="132"/>
    </location>
</feature>
<dbReference type="InterPro" id="IPR005184">
    <property type="entry name" value="DUF306_Meta_HslJ"/>
</dbReference>
<evidence type="ECO:0000259" key="2">
    <source>
        <dbReference type="Pfam" id="PF03724"/>
    </source>
</evidence>
<organism evidence="3 4">
    <name type="scientific">Agreia pratensis</name>
    <dbReference type="NCBI Taxonomy" id="150121"/>
    <lineage>
        <taxon>Bacteria</taxon>
        <taxon>Bacillati</taxon>
        <taxon>Actinomycetota</taxon>
        <taxon>Actinomycetes</taxon>
        <taxon>Micrococcales</taxon>
        <taxon>Microbacteriaceae</taxon>
        <taxon>Agreia</taxon>
    </lineage>
</organism>
<dbReference type="InterPro" id="IPR038670">
    <property type="entry name" value="HslJ-like_sf"/>
</dbReference>
<protein>
    <submittedName>
        <fullName evidence="3">Heat shock protein HslJ</fullName>
    </submittedName>
</protein>
<evidence type="ECO:0000256" key="1">
    <source>
        <dbReference type="SAM" id="SignalP"/>
    </source>
</evidence>
<name>A0A1X7KVW9_9MICO</name>
<keyword evidence="4" id="KW-1185">Reference proteome</keyword>
<dbReference type="PROSITE" id="PS51257">
    <property type="entry name" value="PROKAR_LIPOPROTEIN"/>
    <property type="match status" value="1"/>
</dbReference>
<proteinExistence type="predicted"/>
<dbReference type="RefSeq" id="WP_085487398.1">
    <property type="nucleotide sequence ID" value="NZ_FXAY01000005.1"/>
</dbReference>
<keyword evidence="3" id="KW-0346">Stress response</keyword>
<keyword evidence="1" id="KW-0732">Signal</keyword>